<dbReference type="HAMAP" id="MF_03198">
    <property type="entry name" value="Methyltr_EFM6"/>
    <property type="match status" value="1"/>
</dbReference>
<protein>
    <recommendedName>
        <fullName evidence="1">Protein-lysine N-methyltransferase EFM6</fullName>
        <ecNumber evidence="1">2.1.1.-</ecNumber>
    </recommendedName>
    <alternativeName>
        <fullName evidence="1">Elongation factor methyltransferase 6</fullName>
    </alternativeName>
</protein>
<accession>U4LLQ3</accession>
<dbReference type="InterPro" id="IPR029063">
    <property type="entry name" value="SAM-dependent_MTases_sf"/>
</dbReference>
<gene>
    <name evidence="1" type="primary">EFM6</name>
    <name evidence="2" type="ORF">PCON_14095</name>
</gene>
<feature type="binding site" evidence="1">
    <location>
        <position position="190"/>
    </location>
    <ligand>
        <name>S-adenosyl-L-methionine</name>
        <dbReference type="ChEBI" id="CHEBI:59789"/>
    </ligand>
</feature>
<feature type="binding site" evidence="1">
    <location>
        <position position="108"/>
    </location>
    <ligand>
        <name>S-adenosyl-L-methionine</name>
        <dbReference type="ChEBI" id="CHEBI:59789"/>
    </ligand>
</feature>
<dbReference type="PANTHER" id="PTHR14614">
    <property type="entry name" value="HEPATOCELLULAR CARCINOMA-ASSOCIATED ANTIGEN"/>
    <property type="match status" value="1"/>
</dbReference>
<dbReference type="Gene3D" id="3.40.50.150">
    <property type="entry name" value="Vaccinia Virus protein VP39"/>
    <property type="match status" value="1"/>
</dbReference>
<dbReference type="EMBL" id="HF936006">
    <property type="protein sequence ID" value="CCX33064.1"/>
    <property type="molecule type" value="Genomic_DNA"/>
</dbReference>
<comment type="similarity">
    <text evidence="1">Belongs to the class I-like SAM-binding methyltransferase superfamily. METTL21 family. EFM6 subfamily.</text>
</comment>
<evidence type="ECO:0000313" key="2">
    <source>
        <dbReference type="EMBL" id="CCX33064.1"/>
    </source>
</evidence>
<feature type="binding site" evidence="1">
    <location>
        <begin position="137"/>
        <end position="139"/>
    </location>
    <ligand>
        <name>S-adenosyl-L-methionine</name>
        <dbReference type="ChEBI" id="CHEBI:59789"/>
    </ligand>
</feature>
<dbReference type="AlphaFoldDB" id="U4LLQ3"/>
<dbReference type="GO" id="GO:0005829">
    <property type="term" value="C:cytosol"/>
    <property type="evidence" value="ECO:0007669"/>
    <property type="project" value="TreeGrafter"/>
</dbReference>
<dbReference type="OMA" id="RRADMRF"/>
<dbReference type="EC" id="2.1.1.-" evidence="1"/>
<keyword evidence="1" id="KW-0949">S-adenosyl-L-methionine</keyword>
<feature type="binding site" evidence="1">
    <location>
        <position position="162"/>
    </location>
    <ligand>
        <name>S-adenosyl-L-methionine</name>
        <dbReference type="ChEBI" id="CHEBI:59789"/>
    </ligand>
</feature>
<feature type="binding site" evidence="1">
    <location>
        <position position="209"/>
    </location>
    <ligand>
        <name>S-adenosyl-L-methionine</name>
        <dbReference type="ChEBI" id="CHEBI:59789"/>
    </ligand>
</feature>
<comment type="function">
    <text evidence="1">S-adenosyl-L-methionine-dependent protein-lysine N-methyltransferase that methylates elongation factor 1-alpha.</text>
</comment>
<evidence type="ECO:0000256" key="1">
    <source>
        <dbReference type="HAMAP-Rule" id="MF_03198"/>
    </source>
</evidence>
<name>U4LLQ3_PYROM</name>
<dbReference type="OrthoDB" id="407325at2759"/>
<keyword evidence="1" id="KW-0489">Methyltransferase</keyword>
<organism evidence="2 3">
    <name type="scientific">Pyronema omphalodes (strain CBS 100304)</name>
    <name type="common">Pyronema confluens</name>
    <dbReference type="NCBI Taxonomy" id="1076935"/>
    <lineage>
        <taxon>Eukaryota</taxon>
        <taxon>Fungi</taxon>
        <taxon>Dikarya</taxon>
        <taxon>Ascomycota</taxon>
        <taxon>Pezizomycotina</taxon>
        <taxon>Pezizomycetes</taxon>
        <taxon>Pezizales</taxon>
        <taxon>Pyronemataceae</taxon>
        <taxon>Pyronema</taxon>
    </lineage>
</organism>
<evidence type="ECO:0000313" key="3">
    <source>
        <dbReference type="Proteomes" id="UP000018144"/>
    </source>
</evidence>
<comment type="subcellular location">
    <subcellularLocation>
        <location evidence="1">Cytoplasm</location>
    </subcellularLocation>
</comment>
<dbReference type="Proteomes" id="UP000018144">
    <property type="component" value="Unassembled WGS sequence"/>
</dbReference>
<dbReference type="SUPFAM" id="SSF53335">
    <property type="entry name" value="S-adenosyl-L-methionine-dependent methyltransferases"/>
    <property type="match status" value="1"/>
</dbReference>
<dbReference type="GO" id="GO:0032259">
    <property type="term" value="P:methylation"/>
    <property type="evidence" value="ECO:0007669"/>
    <property type="project" value="UniProtKB-KW"/>
</dbReference>
<dbReference type="InterPro" id="IPR019410">
    <property type="entry name" value="Methyltransf_16"/>
</dbReference>
<dbReference type="PANTHER" id="PTHR14614:SF152">
    <property type="entry name" value="PROTEIN-LYSINE N-METHYLTRANSFERASE EFM6"/>
    <property type="match status" value="1"/>
</dbReference>
<sequence>MHVTLHGPTLNIPHYIPNSLVNFWQLHAQLSSIQLSTNSSSAPPSSQAPCTLTQPIMDLFGDGSFVGDDLVAPAPIMEAKITSADFGLLEKPILIHEDLAKGCGGMIWPAGEVLTKWVLKKYMGTTELRGKRIVELGAGGGITSLAVAVGCDLEGADLYMTDMKAMYELMKDNVKLNKLEDKIKVELLDWANPVPDAIAEKPVDIILAADCVYFEPAFPLLEKTLVDMVGENTVVFFCFKRRRRADLHFVKAIRKRLHIVEVDINNDPDYEAFKRENLFLYIMTKKA</sequence>
<dbReference type="CDD" id="cd02440">
    <property type="entry name" value="AdoMet_MTases"/>
    <property type="match status" value="1"/>
</dbReference>
<dbReference type="InterPro" id="IPR033684">
    <property type="entry name" value="EFM6"/>
</dbReference>
<keyword evidence="1" id="KW-0963">Cytoplasm</keyword>
<dbReference type="GO" id="GO:0016279">
    <property type="term" value="F:protein-lysine N-methyltransferase activity"/>
    <property type="evidence" value="ECO:0007669"/>
    <property type="project" value="UniProtKB-UniRule"/>
</dbReference>
<dbReference type="eggNOG" id="KOG2793">
    <property type="taxonomic scope" value="Eukaryota"/>
</dbReference>
<reference evidence="2 3" key="1">
    <citation type="journal article" date="2013" name="PLoS Genet.">
        <title>The genome and development-dependent transcriptomes of Pyronema confluens: a window into fungal evolution.</title>
        <authorList>
            <person name="Traeger S."/>
            <person name="Altegoer F."/>
            <person name="Freitag M."/>
            <person name="Gabaldon T."/>
            <person name="Kempken F."/>
            <person name="Kumar A."/>
            <person name="Marcet-Houben M."/>
            <person name="Poggeler S."/>
            <person name="Stajich J.E."/>
            <person name="Nowrousian M."/>
        </authorList>
    </citation>
    <scope>NUCLEOTIDE SEQUENCE [LARGE SCALE GENOMIC DNA]</scope>
    <source>
        <strain evidence="3">CBS 100304</strain>
        <tissue evidence="2">Vegetative mycelium</tissue>
    </source>
</reference>
<proteinExistence type="inferred from homology"/>
<keyword evidence="3" id="KW-1185">Reference proteome</keyword>
<dbReference type="STRING" id="1076935.U4LLQ3"/>
<keyword evidence="1" id="KW-0808">Transferase</keyword>
<dbReference type="Pfam" id="PF10294">
    <property type="entry name" value="Methyltransf_16"/>
    <property type="match status" value="1"/>
</dbReference>